<feature type="transmembrane region" description="Helical" evidence="12">
    <location>
        <begin position="364"/>
        <end position="384"/>
    </location>
</feature>
<dbReference type="GO" id="GO:0005886">
    <property type="term" value="C:plasma membrane"/>
    <property type="evidence" value="ECO:0007669"/>
    <property type="project" value="UniProtKB-SubCell"/>
</dbReference>
<name>A0A564UJT5_9FIRM</name>
<keyword evidence="16" id="KW-1185">Reference proteome</keyword>
<keyword evidence="3" id="KW-1003">Cell membrane</keyword>
<evidence type="ECO:0000256" key="12">
    <source>
        <dbReference type="SAM" id="Phobius"/>
    </source>
</evidence>
<organism evidence="15 16">
    <name type="scientific">[Ruminococcus] torques</name>
    <dbReference type="NCBI Taxonomy" id="33039"/>
    <lineage>
        <taxon>Bacteria</taxon>
        <taxon>Bacillati</taxon>
        <taxon>Bacillota</taxon>
        <taxon>Clostridia</taxon>
        <taxon>Lachnospirales</taxon>
        <taxon>Lachnospiraceae</taxon>
        <taxon>Mediterraneibacter</taxon>
    </lineage>
</organism>
<proteinExistence type="predicted"/>
<dbReference type="GO" id="GO:0015771">
    <property type="term" value="P:trehalose transport"/>
    <property type="evidence" value="ECO:0007669"/>
    <property type="project" value="TreeGrafter"/>
</dbReference>
<dbReference type="InterPro" id="IPR050558">
    <property type="entry name" value="PTS_Sugar-Specific_Components"/>
</dbReference>
<dbReference type="AlphaFoldDB" id="A0A564UJT5"/>
<keyword evidence="4" id="KW-0762">Sugar transport</keyword>
<accession>A0A564UJT5</accession>
<evidence type="ECO:0000256" key="4">
    <source>
        <dbReference type="ARBA" id="ARBA00022597"/>
    </source>
</evidence>
<dbReference type="PROSITE" id="PS51103">
    <property type="entry name" value="PTS_EIIC_TYPE_1"/>
    <property type="match status" value="1"/>
</dbReference>
<dbReference type="InterPro" id="IPR013013">
    <property type="entry name" value="PTS_EIIC_1"/>
</dbReference>
<dbReference type="GO" id="GO:0008982">
    <property type="term" value="F:protein-N(PI)-phosphohistidine-sugar phosphotransferase activity"/>
    <property type="evidence" value="ECO:0007669"/>
    <property type="project" value="InterPro"/>
</dbReference>
<sequence>MKKDPVKTAQEILKAFGGKENVISATHCATRLRVEVKDASVIDEEGMKEIQGVAGYFSKSGQHQVILGTGFVNKVCAEFQKLAGVTAGDAEVTENGEKEKLSFQSTTKMISDIFIPIIPVLLATGILMGVRSLLVNGFGIELSPSFDTVFSVLTDTAYTFIPVLVAWSACKKFGGSPILGIVLGLMLVSPTLPNKWDVVNGVADPLSFVFGPLHLNITGYQSSVIPALFMGFFAAKLEKKLHQVIPDILDMLLVPFLTLLVSLLAGLFVVGPVLSGIEKGMTDLILMMLKLPFGIGGIAYGGLIQILCSVGMHHTVTPIIVSIFTETGVDYINPMGSAAIAGQLGAGLAIVMMQKNKQKRANMIPALIPALFGISEPVMYGLTFPRLKPFFMGCLGGAVGGGFAAIVGLCAKGTGASMIPGMLLYLQGGMIEYIIVLLLSVGVAFAGTWLIMKKNPEAV</sequence>
<keyword evidence="9 12" id="KW-1133">Transmembrane helix</keyword>
<keyword evidence="7 12" id="KW-0812">Transmembrane</keyword>
<evidence type="ECO:0000256" key="10">
    <source>
        <dbReference type="ARBA" id="ARBA00023136"/>
    </source>
</evidence>
<feature type="transmembrane region" description="Helical" evidence="12">
    <location>
        <begin position="174"/>
        <end position="192"/>
    </location>
</feature>
<dbReference type="PROSITE" id="PS51098">
    <property type="entry name" value="PTS_EIIB_TYPE_1"/>
    <property type="match status" value="1"/>
</dbReference>
<keyword evidence="5" id="KW-0808">Transferase</keyword>
<dbReference type="EMBL" id="CABHNA010000089">
    <property type="protein sequence ID" value="VUX19776.1"/>
    <property type="molecule type" value="Genomic_DNA"/>
</dbReference>
<dbReference type="SUPFAM" id="SSF55604">
    <property type="entry name" value="Glucose permease domain IIB"/>
    <property type="match status" value="1"/>
</dbReference>
<keyword evidence="10 12" id="KW-0472">Membrane</keyword>
<dbReference type="GO" id="GO:0090589">
    <property type="term" value="F:protein-phosphocysteine-trehalose phosphotransferase system transporter activity"/>
    <property type="evidence" value="ECO:0007669"/>
    <property type="project" value="TreeGrafter"/>
</dbReference>
<evidence type="ECO:0000256" key="9">
    <source>
        <dbReference type="ARBA" id="ARBA00022989"/>
    </source>
</evidence>
<protein>
    <submittedName>
        <fullName evidence="15">Negative regulator of SacY activity</fullName>
    </submittedName>
</protein>
<dbReference type="GO" id="GO:0009401">
    <property type="term" value="P:phosphoenolpyruvate-dependent sugar phosphotransferase system"/>
    <property type="evidence" value="ECO:0007669"/>
    <property type="project" value="UniProtKB-KW"/>
</dbReference>
<dbReference type="RefSeq" id="WP_117891059.1">
    <property type="nucleotide sequence ID" value="NZ_CABHNA010000089.1"/>
</dbReference>
<dbReference type="InterPro" id="IPR036878">
    <property type="entry name" value="Glu_permease_IIB"/>
</dbReference>
<dbReference type="Pfam" id="PF00367">
    <property type="entry name" value="PTS_EIIB"/>
    <property type="match status" value="1"/>
</dbReference>
<keyword evidence="8" id="KW-0418">Kinase</keyword>
<evidence type="ECO:0000313" key="16">
    <source>
        <dbReference type="Proteomes" id="UP000363661"/>
    </source>
</evidence>
<dbReference type="CDD" id="cd00212">
    <property type="entry name" value="PTS_IIB_glc"/>
    <property type="match status" value="1"/>
</dbReference>
<dbReference type="Proteomes" id="UP000363661">
    <property type="component" value="Unassembled WGS sequence"/>
</dbReference>
<evidence type="ECO:0000256" key="11">
    <source>
        <dbReference type="PROSITE-ProRule" id="PRU00421"/>
    </source>
</evidence>
<feature type="transmembrane region" description="Helical" evidence="12">
    <location>
        <begin position="113"/>
        <end position="134"/>
    </location>
</feature>
<feature type="transmembrane region" description="Helical" evidence="12">
    <location>
        <begin position="252"/>
        <end position="277"/>
    </location>
</feature>
<feature type="domain" description="PTS EIIC type-1" evidence="14">
    <location>
        <begin position="108"/>
        <end position="459"/>
    </location>
</feature>
<evidence type="ECO:0000256" key="2">
    <source>
        <dbReference type="ARBA" id="ARBA00022448"/>
    </source>
</evidence>
<feature type="active site" description="Phosphocysteine intermediate; for EIIB activity" evidence="11">
    <location>
        <position position="28"/>
    </location>
</feature>
<dbReference type="PROSITE" id="PS01035">
    <property type="entry name" value="PTS_EIIB_TYPE_1_CYS"/>
    <property type="match status" value="1"/>
</dbReference>
<evidence type="ECO:0000256" key="3">
    <source>
        <dbReference type="ARBA" id="ARBA00022475"/>
    </source>
</evidence>
<dbReference type="InterPro" id="IPR003352">
    <property type="entry name" value="PTS_EIIC"/>
</dbReference>
<dbReference type="InterPro" id="IPR018113">
    <property type="entry name" value="PTrfase_EIIB_Cys"/>
</dbReference>
<feature type="transmembrane region" description="Helical" evidence="12">
    <location>
        <begin position="390"/>
        <end position="411"/>
    </location>
</feature>
<feature type="transmembrane region" description="Helical" evidence="12">
    <location>
        <begin position="431"/>
        <end position="452"/>
    </location>
</feature>
<feature type="transmembrane region" description="Helical" evidence="12">
    <location>
        <begin position="289"/>
        <end position="312"/>
    </location>
</feature>
<evidence type="ECO:0000256" key="5">
    <source>
        <dbReference type="ARBA" id="ARBA00022679"/>
    </source>
</evidence>
<dbReference type="InterPro" id="IPR001996">
    <property type="entry name" value="PTS_IIB_1"/>
</dbReference>
<keyword evidence="2" id="KW-0813">Transport</keyword>
<evidence type="ECO:0000259" key="13">
    <source>
        <dbReference type="PROSITE" id="PS51098"/>
    </source>
</evidence>
<evidence type="ECO:0000256" key="1">
    <source>
        <dbReference type="ARBA" id="ARBA00004651"/>
    </source>
</evidence>
<comment type="subcellular location">
    <subcellularLocation>
        <location evidence="1">Cell membrane</location>
        <topology evidence="1">Multi-pass membrane protein</topology>
    </subcellularLocation>
</comment>
<dbReference type="Gene3D" id="3.30.1360.60">
    <property type="entry name" value="Glucose permease domain IIB"/>
    <property type="match status" value="1"/>
</dbReference>
<dbReference type="PANTHER" id="PTHR30175">
    <property type="entry name" value="PHOSPHOTRANSFERASE SYSTEM TRANSPORT PROTEIN"/>
    <property type="match status" value="1"/>
</dbReference>
<feature type="domain" description="PTS EIIB type-1" evidence="13">
    <location>
        <begin position="6"/>
        <end position="89"/>
    </location>
</feature>
<evidence type="ECO:0000256" key="6">
    <source>
        <dbReference type="ARBA" id="ARBA00022683"/>
    </source>
</evidence>
<evidence type="ECO:0000313" key="15">
    <source>
        <dbReference type="EMBL" id="VUX19776.1"/>
    </source>
</evidence>
<reference evidence="15 16" key="1">
    <citation type="submission" date="2019-07" db="EMBL/GenBank/DDBJ databases">
        <authorList>
            <person name="Hibberd C M."/>
            <person name="Gehrig L. J."/>
            <person name="Chang H.-W."/>
            <person name="Venkatesh S."/>
        </authorList>
    </citation>
    <scope>NUCLEOTIDE SEQUENCE [LARGE SCALE GENOMIC DNA]</scope>
    <source>
        <strain evidence="15">Ruminococcus_torques_SSTS_Bg7063</strain>
    </source>
</reference>
<dbReference type="FunFam" id="3.30.1360.60:FF:000001">
    <property type="entry name" value="PTS system glucose-specific IIBC component PtsG"/>
    <property type="match status" value="1"/>
</dbReference>
<feature type="transmembrane region" description="Helical" evidence="12">
    <location>
        <begin position="146"/>
        <end position="167"/>
    </location>
</feature>
<evidence type="ECO:0000256" key="8">
    <source>
        <dbReference type="ARBA" id="ARBA00022777"/>
    </source>
</evidence>
<dbReference type="Pfam" id="PF02378">
    <property type="entry name" value="PTS_EIIC"/>
    <property type="match status" value="1"/>
</dbReference>
<dbReference type="PANTHER" id="PTHR30175:SF7">
    <property type="entry name" value="NEGATIVE REGULATOR OF SACY ACTIVITY"/>
    <property type="match status" value="1"/>
</dbReference>
<evidence type="ECO:0000256" key="7">
    <source>
        <dbReference type="ARBA" id="ARBA00022692"/>
    </source>
</evidence>
<gene>
    <name evidence="15" type="primary">sacX_3</name>
    <name evidence="15" type="ORF">RTSSTS7063_02568</name>
</gene>
<evidence type="ECO:0000259" key="14">
    <source>
        <dbReference type="PROSITE" id="PS51103"/>
    </source>
</evidence>
<keyword evidence="6" id="KW-0598">Phosphotransferase system</keyword>
<dbReference type="GO" id="GO:0016301">
    <property type="term" value="F:kinase activity"/>
    <property type="evidence" value="ECO:0007669"/>
    <property type="project" value="UniProtKB-KW"/>
</dbReference>